<accession>A0ABT3MSY3</accession>
<dbReference type="SUPFAM" id="SSF53448">
    <property type="entry name" value="Nucleotide-diphospho-sugar transferases"/>
    <property type="match status" value="1"/>
</dbReference>
<evidence type="ECO:0000259" key="2">
    <source>
        <dbReference type="Pfam" id="PF00483"/>
    </source>
</evidence>
<dbReference type="Gene3D" id="3.90.550.10">
    <property type="entry name" value="Spore Coat Polysaccharide Biosynthesis Protein SpsA, Chain A"/>
    <property type="match status" value="1"/>
</dbReference>
<gene>
    <name evidence="3" type="ORF">NX722_07515</name>
</gene>
<dbReference type="InterPro" id="IPR005835">
    <property type="entry name" value="NTP_transferase_dom"/>
</dbReference>
<reference evidence="3 4" key="1">
    <citation type="submission" date="2022-10" db="EMBL/GenBank/DDBJ databases">
        <title>High-quality genome sequences of two octocoral-associated bacteria, Endozoicomonas euniceicola EF212 and Endozoicomonas gorgoniicola PS125.</title>
        <authorList>
            <person name="Chiou Y.-J."/>
            <person name="Chen Y.-H."/>
        </authorList>
    </citation>
    <scope>NUCLEOTIDE SEQUENCE [LARGE SCALE GENOMIC DNA]</scope>
    <source>
        <strain evidence="3 4">PS125</strain>
    </source>
</reference>
<dbReference type="Pfam" id="PF00483">
    <property type="entry name" value="NTP_transferase"/>
    <property type="match status" value="1"/>
</dbReference>
<comment type="caution">
    <text evidence="3">The sequence shown here is derived from an EMBL/GenBank/DDBJ whole genome shotgun (WGS) entry which is preliminary data.</text>
</comment>
<protein>
    <submittedName>
        <fullName evidence="3">Sugar phosphate nucleotidyltransferase</fullName>
    </submittedName>
</protein>
<evidence type="ECO:0000313" key="3">
    <source>
        <dbReference type="EMBL" id="MCW7552495.1"/>
    </source>
</evidence>
<organism evidence="3 4">
    <name type="scientific">Endozoicomonas gorgoniicola</name>
    <dbReference type="NCBI Taxonomy" id="1234144"/>
    <lineage>
        <taxon>Bacteria</taxon>
        <taxon>Pseudomonadati</taxon>
        <taxon>Pseudomonadota</taxon>
        <taxon>Gammaproteobacteria</taxon>
        <taxon>Oceanospirillales</taxon>
        <taxon>Endozoicomonadaceae</taxon>
        <taxon>Endozoicomonas</taxon>
    </lineage>
</organism>
<feature type="compositionally biased region" description="Polar residues" evidence="1">
    <location>
        <begin position="256"/>
        <end position="289"/>
    </location>
</feature>
<name>A0ABT3MSY3_9GAMM</name>
<evidence type="ECO:0000256" key="1">
    <source>
        <dbReference type="SAM" id="MobiDB-lite"/>
    </source>
</evidence>
<evidence type="ECO:0000313" key="4">
    <source>
        <dbReference type="Proteomes" id="UP001209854"/>
    </source>
</evidence>
<dbReference type="InterPro" id="IPR029044">
    <property type="entry name" value="Nucleotide-diphossugar_trans"/>
</dbReference>
<feature type="domain" description="Nucleotidyl transferase" evidence="2">
    <location>
        <begin position="319"/>
        <end position="452"/>
    </location>
</feature>
<keyword evidence="4" id="KW-1185">Reference proteome</keyword>
<feature type="region of interest" description="Disordered" evidence="1">
    <location>
        <begin position="254"/>
        <end position="311"/>
    </location>
</feature>
<feature type="compositionally biased region" description="Basic and acidic residues" evidence="1">
    <location>
        <begin position="290"/>
        <end position="300"/>
    </location>
</feature>
<dbReference type="EMBL" id="JAPFCC010000001">
    <property type="protein sequence ID" value="MCW7552495.1"/>
    <property type="molecule type" value="Genomic_DNA"/>
</dbReference>
<dbReference type="RefSeq" id="WP_265442341.1">
    <property type="nucleotide sequence ID" value="NZ_JAPFCC010000001.1"/>
</dbReference>
<sequence>MRLLKQTGQLLWRTLPDGQRLALGIRRGSAIFEVPSTIKKTCLNALSDKGVLQSPLKLDSKKLLTGQLPEQGPGLIPMVLEWPGIDSGNDPERFNQYCDNCDPLDFPDKPKKGNMRGSPLFLGDNLLMFAIPPGQDSERAIVVRVNGTQVVLSPEDIEWVEALLQNPQYHELLLQRVRNTLWLRHTDQHIIRSSYYLALNHVYLWLHRLLLDLEGKYAGIPAPAVLMQQLLMTQLFQAYKNQIPGIISFPDKTSEKQVSTDASSDTSSQEGSQLTSGAKQQSDASLKNDASSRDLKDPQNERTNIADQGAPLLPPPTLVIMAAGNGSRYGSPKQLDILPYINMTLPEVTIRNAAKAGIKKVVLIIREDLKQQVQDNIISRLPEGIEVQIVFQKLDDLPAGFQLDELPERNKPWGTAHAVWAARKVVNGSFVLLNADDYYGSNVFTEMIQGLPAGRSWAMVAYPLHRTLSGHGGVSRGICHINEGQQLVEVKEHYNLQRQQSRGIEGNSKDQPAVAFSDEQPVSMNVWGFQPDVFALIEEEFVAFLTRQKQNLTGADKEEFLLPDVVQTAISTREKVVRVYHSEDQWLGMTYRKDRESVGRLLHEWNQSTPPQHSFQTKHHFTE</sequence>
<proteinExistence type="predicted"/>
<dbReference type="Proteomes" id="UP001209854">
    <property type="component" value="Unassembled WGS sequence"/>
</dbReference>